<gene>
    <name evidence="2" type="ORF">VB774_21310</name>
</gene>
<organism evidence="2 3">
    <name type="scientific">Pseudanabaena galeata UHCC 0370</name>
    <dbReference type="NCBI Taxonomy" id="3110310"/>
    <lineage>
        <taxon>Bacteria</taxon>
        <taxon>Bacillati</taxon>
        <taxon>Cyanobacteriota</taxon>
        <taxon>Cyanophyceae</taxon>
        <taxon>Pseudanabaenales</taxon>
        <taxon>Pseudanabaenaceae</taxon>
        <taxon>Pseudanabaena</taxon>
    </lineage>
</organism>
<name>A0ABU5TQ15_9CYAN</name>
<dbReference type="EMBL" id="JAYGIE010000112">
    <property type="protein sequence ID" value="MEA5480177.1"/>
    <property type="molecule type" value="Genomic_DNA"/>
</dbReference>
<keyword evidence="3" id="KW-1185">Reference proteome</keyword>
<sequence length="121" mass="13966">MKLRFLIDEDCPLSLETLLKDKGYDAIHVKTSGLSGTKDPEIFIFAQKEQRIIVSRDLGWSNIKNYPPNTHCGLIILRFPFEVIAIEIRQALEQFIDQVNLPEIIGATVIVDQNKFRIRKR</sequence>
<reference evidence="2 3" key="1">
    <citation type="submission" date="2023-12" db="EMBL/GenBank/DDBJ databases">
        <title>Baltic Sea Cyanobacteria.</title>
        <authorList>
            <person name="Delbaje E."/>
            <person name="Fewer D.P."/>
            <person name="Shishido T.K."/>
        </authorList>
    </citation>
    <scope>NUCLEOTIDE SEQUENCE [LARGE SCALE GENOMIC DNA]</scope>
    <source>
        <strain evidence="2 3">UHCC 0370</strain>
    </source>
</reference>
<comment type="caution">
    <text evidence="2">The sequence shown here is derived from an EMBL/GenBank/DDBJ whole genome shotgun (WGS) entry which is preliminary data.</text>
</comment>
<accession>A0ABU5TQ15</accession>
<evidence type="ECO:0000313" key="2">
    <source>
        <dbReference type="EMBL" id="MEA5480177.1"/>
    </source>
</evidence>
<dbReference type="RefSeq" id="WP_323263246.1">
    <property type="nucleotide sequence ID" value="NZ_JAYGIE010000112.1"/>
</dbReference>
<dbReference type="Pfam" id="PF18480">
    <property type="entry name" value="DUF5615"/>
    <property type="match status" value="1"/>
</dbReference>
<protein>
    <submittedName>
        <fullName evidence="2">DUF5615 family PIN-like protein</fullName>
    </submittedName>
</protein>
<dbReference type="InterPro" id="IPR041049">
    <property type="entry name" value="DUF5615"/>
</dbReference>
<feature type="domain" description="DUF5615" evidence="1">
    <location>
        <begin position="4"/>
        <end position="112"/>
    </location>
</feature>
<dbReference type="Proteomes" id="UP001301388">
    <property type="component" value="Unassembled WGS sequence"/>
</dbReference>
<proteinExistence type="predicted"/>
<evidence type="ECO:0000259" key="1">
    <source>
        <dbReference type="Pfam" id="PF18480"/>
    </source>
</evidence>
<evidence type="ECO:0000313" key="3">
    <source>
        <dbReference type="Proteomes" id="UP001301388"/>
    </source>
</evidence>